<dbReference type="InterPro" id="IPR011042">
    <property type="entry name" value="6-blade_b-propeller_TolB-like"/>
</dbReference>
<dbReference type="RefSeq" id="WP_311504468.1">
    <property type="nucleotide sequence ID" value="NZ_JAVRHK010000016.1"/>
</dbReference>
<proteinExistence type="predicted"/>
<comment type="caution">
    <text evidence="1">The sequence shown here is derived from an EMBL/GenBank/DDBJ whole genome shotgun (WGS) entry which is preliminary data.</text>
</comment>
<name>A0ABU3D9B7_9FLAO</name>
<reference evidence="1 2" key="1">
    <citation type="submission" date="2023-09" db="EMBL/GenBank/DDBJ databases">
        <authorList>
            <person name="Rey-Velasco X."/>
        </authorList>
    </citation>
    <scope>NUCLEOTIDE SEQUENCE [LARGE SCALE GENOMIC DNA]</scope>
    <source>
        <strain evidence="1 2">F117</strain>
    </source>
</reference>
<evidence type="ECO:0000313" key="2">
    <source>
        <dbReference type="Proteomes" id="UP001262582"/>
    </source>
</evidence>
<dbReference type="InterPro" id="IPR036116">
    <property type="entry name" value="FN3_sf"/>
</dbReference>
<dbReference type="CDD" id="cd00063">
    <property type="entry name" value="FN3"/>
    <property type="match status" value="1"/>
</dbReference>
<gene>
    <name evidence="1" type="ORF">RM539_16230</name>
</gene>
<dbReference type="Proteomes" id="UP001262582">
    <property type="component" value="Unassembled WGS sequence"/>
</dbReference>
<dbReference type="SUPFAM" id="SSF69304">
    <property type="entry name" value="Tricorn protease N-terminal domain"/>
    <property type="match status" value="1"/>
</dbReference>
<dbReference type="SUPFAM" id="SSF49265">
    <property type="entry name" value="Fibronectin type III"/>
    <property type="match status" value="1"/>
</dbReference>
<sequence length="497" mass="54608">MKLAKYILGFILFGTLLSCSEDTIDSYGSGIITGTVVEEGGNEPVENVRISTNPASSTVFTDENGEFILEDIPEGDYSVEARKEGLLTQFEGVTVMPDNTVNVIFELLAETANNREPDIPQPLSPEDNATGLGVNVEFVWTSADPDGDDLTYELELRNSANEEIRTFSNINDTTYTVEGLNYGYKYFWQVKVSDSINTVLGPVYAFETSGLPAGRYLYVKQVNGNNVIFSSNEEGDEVQLTSSSLNSFRPRKNNATNKIAFLRTIGGQTHVMSMNPDGSNQFQITSTIPVRGYNLEKTGFSWANDGASLVYPNFENLYKVNATGGGTERIYKTQNGNFITDVEVSNDDNTIALLTNDANGYNSSIYTIDADGNRLQTVISGMDGALGGIDLAVDKQTLLFTRDVSGFENANNRQLDSRIFLYTFATGEIRNISEDKEDGTNDLDPRFSPNEAQVIFVNTSNDGVSQNSILTTDINPDDDDSNNRTVLVENAIMPDWE</sequence>
<evidence type="ECO:0000313" key="1">
    <source>
        <dbReference type="EMBL" id="MDT0678131.1"/>
    </source>
</evidence>
<protein>
    <submittedName>
        <fullName evidence="1">Carboxypeptidase regulatory-like domain-containing protein</fullName>
    </submittedName>
</protein>
<dbReference type="InterPro" id="IPR003961">
    <property type="entry name" value="FN3_dom"/>
</dbReference>
<accession>A0ABU3D9B7</accession>
<dbReference type="Gene3D" id="2.60.40.10">
    <property type="entry name" value="Immunoglobulins"/>
    <property type="match status" value="1"/>
</dbReference>
<dbReference type="PROSITE" id="PS51257">
    <property type="entry name" value="PROKAR_LIPOPROTEIN"/>
    <property type="match status" value="1"/>
</dbReference>
<keyword evidence="2" id="KW-1185">Reference proteome</keyword>
<dbReference type="EMBL" id="JAVRHK010000016">
    <property type="protein sequence ID" value="MDT0678131.1"/>
    <property type="molecule type" value="Genomic_DNA"/>
</dbReference>
<dbReference type="PANTHER" id="PTHR36842:SF1">
    <property type="entry name" value="PROTEIN TOLB"/>
    <property type="match status" value="1"/>
</dbReference>
<dbReference type="PANTHER" id="PTHR36842">
    <property type="entry name" value="PROTEIN TOLB HOMOLOG"/>
    <property type="match status" value="1"/>
</dbReference>
<dbReference type="InterPro" id="IPR013783">
    <property type="entry name" value="Ig-like_fold"/>
</dbReference>
<dbReference type="SUPFAM" id="SSF49452">
    <property type="entry name" value="Starch-binding domain-like"/>
    <property type="match status" value="1"/>
</dbReference>
<dbReference type="Gene3D" id="2.60.40.1120">
    <property type="entry name" value="Carboxypeptidase-like, regulatory domain"/>
    <property type="match status" value="1"/>
</dbReference>
<organism evidence="1 2">
    <name type="scientific">Autumnicola musiva</name>
    <dbReference type="NCBI Taxonomy" id="3075589"/>
    <lineage>
        <taxon>Bacteria</taxon>
        <taxon>Pseudomonadati</taxon>
        <taxon>Bacteroidota</taxon>
        <taxon>Flavobacteriia</taxon>
        <taxon>Flavobacteriales</taxon>
        <taxon>Flavobacteriaceae</taxon>
        <taxon>Autumnicola</taxon>
    </lineage>
</organism>
<dbReference type="Gene3D" id="2.120.10.30">
    <property type="entry name" value="TolB, C-terminal domain"/>
    <property type="match status" value="1"/>
</dbReference>
<dbReference type="InterPro" id="IPR013784">
    <property type="entry name" value="Carb-bd-like_fold"/>
</dbReference>
<dbReference type="Pfam" id="PF13620">
    <property type="entry name" value="CarboxypepD_reg"/>
    <property type="match status" value="1"/>
</dbReference>